<dbReference type="EMBL" id="JBHTOC010000002">
    <property type="protein sequence ID" value="MFD1428998.1"/>
    <property type="molecule type" value="Genomic_DNA"/>
</dbReference>
<dbReference type="SUPFAM" id="SSF55729">
    <property type="entry name" value="Acyl-CoA N-acyltransferases (Nat)"/>
    <property type="match status" value="1"/>
</dbReference>
<dbReference type="Gene3D" id="3.40.630.30">
    <property type="match status" value="1"/>
</dbReference>
<dbReference type="InterPro" id="IPR016181">
    <property type="entry name" value="Acyl_CoA_acyltransferase"/>
</dbReference>
<keyword evidence="2" id="KW-0012">Acyltransferase</keyword>
<dbReference type="PROSITE" id="PS51186">
    <property type="entry name" value="GNAT"/>
    <property type="match status" value="1"/>
</dbReference>
<dbReference type="GO" id="GO:0016746">
    <property type="term" value="F:acyltransferase activity"/>
    <property type="evidence" value="ECO:0007669"/>
    <property type="project" value="UniProtKB-KW"/>
</dbReference>
<organism evidence="2 3">
    <name type="scientific">Lacticaseibacillus mingshuiensis</name>
    <dbReference type="NCBI Taxonomy" id="2799574"/>
    <lineage>
        <taxon>Bacteria</taxon>
        <taxon>Bacillati</taxon>
        <taxon>Bacillota</taxon>
        <taxon>Bacilli</taxon>
        <taxon>Lactobacillales</taxon>
        <taxon>Lactobacillaceae</taxon>
        <taxon>Lacticaseibacillus</taxon>
    </lineage>
</organism>
<dbReference type="EC" id="2.3.1.-" evidence="2"/>
<name>A0ABW4CEL6_9LACO</name>
<evidence type="ECO:0000313" key="2">
    <source>
        <dbReference type="EMBL" id="MFD1428998.1"/>
    </source>
</evidence>
<reference evidence="3" key="1">
    <citation type="journal article" date="2019" name="Int. J. Syst. Evol. Microbiol.">
        <title>The Global Catalogue of Microorganisms (GCM) 10K type strain sequencing project: providing services to taxonomists for standard genome sequencing and annotation.</title>
        <authorList>
            <consortium name="The Broad Institute Genomics Platform"/>
            <consortium name="The Broad Institute Genome Sequencing Center for Infectious Disease"/>
            <person name="Wu L."/>
            <person name="Ma J."/>
        </authorList>
    </citation>
    <scope>NUCLEOTIDE SEQUENCE [LARGE SCALE GENOMIC DNA]</scope>
    <source>
        <strain evidence="3">CCM 8980</strain>
    </source>
</reference>
<evidence type="ECO:0000313" key="3">
    <source>
        <dbReference type="Proteomes" id="UP001597196"/>
    </source>
</evidence>
<evidence type="ECO:0000259" key="1">
    <source>
        <dbReference type="PROSITE" id="PS51186"/>
    </source>
</evidence>
<proteinExistence type="predicted"/>
<accession>A0ABW4CEL6</accession>
<dbReference type="Pfam" id="PF00583">
    <property type="entry name" value="Acetyltransf_1"/>
    <property type="match status" value="1"/>
</dbReference>
<keyword evidence="3" id="KW-1185">Reference proteome</keyword>
<dbReference type="RefSeq" id="WP_203626080.1">
    <property type="nucleotide sequence ID" value="NZ_BOLQ01000002.1"/>
</dbReference>
<comment type="caution">
    <text evidence="2">The sequence shown here is derived from an EMBL/GenBank/DDBJ whole genome shotgun (WGS) entry which is preliminary data.</text>
</comment>
<dbReference type="Proteomes" id="UP001597196">
    <property type="component" value="Unassembled WGS sequence"/>
</dbReference>
<dbReference type="InterPro" id="IPR000182">
    <property type="entry name" value="GNAT_dom"/>
</dbReference>
<gene>
    <name evidence="2" type="ORF">ACFQ4P_01885</name>
</gene>
<feature type="domain" description="N-acetyltransferase" evidence="1">
    <location>
        <begin position="31"/>
        <end position="176"/>
    </location>
</feature>
<keyword evidence="2" id="KW-0808">Transferase</keyword>
<protein>
    <submittedName>
        <fullName evidence="2">GNAT family N-acetyltransferase</fullName>
        <ecNumber evidence="2">2.3.1.-</ecNumber>
    </submittedName>
</protein>
<sequence length="176" mass="20093">MTDFTLRRITEADEAAVRLPNQPFKLFGHFIVTRDEAGWQHHEVLDAEVREQTFPEENYQLADIDAKGFAIGAFAGDDCVALATFENRWTKYTYLADLKVNIPQRRLGLAHQLMDFAKPFAQAAGTQGFCTVAQGSNLAANRFYLNYGFHIGGFNTNNYFHTRARGETDIYYYLDF</sequence>